<dbReference type="CDD" id="cd04412">
    <property type="entry name" value="NDPk7B"/>
    <property type="match status" value="1"/>
</dbReference>
<dbReference type="EMBL" id="BRXY01000533">
    <property type="protein sequence ID" value="GMH98694.1"/>
    <property type="molecule type" value="Genomic_DNA"/>
</dbReference>
<comment type="caution">
    <text evidence="6">Lacks conserved residue(s) required for the propagation of feature annotation.</text>
</comment>
<dbReference type="InterPro" id="IPR034907">
    <property type="entry name" value="NDK-like_dom"/>
</dbReference>
<dbReference type="InterPro" id="IPR001564">
    <property type="entry name" value="Nucleoside_diP_kinase"/>
</dbReference>
<keyword evidence="5" id="KW-0966">Cell projection</keyword>
<evidence type="ECO:0000256" key="6">
    <source>
        <dbReference type="PROSITE-ProRule" id="PRU00706"/>
    </source>
</evidence>
<dbReference type="AlphaFoldDB" id="A0A9W7C3U8"/>
<protein>
    <recommendedName>
        <fullName evidence="8">DM10 domain-containing protein</fullName>
    </recommendedName>
</protein>
<evidence type="ECO:0000313" key="9">
    <source>
        <dbReference type="EMBL" id="GMH98694.1"/>
    </source>
</evidence>
<dbReference type="InterPro" id="IPR036850">
    <property type="entry name" value="NDK-like_dom_sf"/>
</dbReference>
<dbReference type="OrthoDB" id="270127at2759"/>
<dbReference type="GO" id="GO:0004550">
    <property type="term" value="F:nucleoside diphosphate kinase activity"/>
    <property type="evidence" value="ECO:0007669"/>
    <property type="project" value="InterPro"/>
</dbReference>
<reference evidence="10" key="1">
    <citation type="journal article" date="2023" name="Commun. Biol.">
        <title>Genome analysis of Parmales, the sister group of diatoms, reveals the evolutionary specialization of diatoms from phago-mixotrophs to photoautotrophs.</title>
        <authorList>
            <person name="Ban H."/>
            <person name="Sato S."/>
            <person name="Yoshikawa S."/>
            <person name="Yamada K."/>
            <person name="Nakamura Y."/>
            <person name="Ichinomiya M."/>
            <person name="Sato N."/>
            <person name="Blanc-Mathieu R."/>
            <person name="Endo H."/>
            <person name="Kuwata A."/>
            <person name="Ogata H."/>
        </authorList>
    </citation>
    <scope>NUCLEOTIDE SEQUENCE [LARGE SCALE GENOMIC DNA]</scope>
    <source>
        <strain evidence="10">NIES 3701</strain>
    </source>
</reference>
<evidence type="ECO:0000256" key="3">
    <source>
        <dbReference type="ARBA" id="ARBA00022490"/>
    </source>
</evidence>
<dbReference type="GO" id="GO:0006241">
    <property type="term" value="P:CTP biosynthetic process"/>
    <property type="evidence" value="ECO:0007669"/>
    <property type="project" value="InterPro"/>
</dbReference>
<dbReference type="GO" id="GO:0005879">
    <property type="term" value="C:axonemal microtubule"/>
    <property type="evidence" value="ECO:0007669"/>
    <property type="project" value="TreeGrafter"/>
</dbReference>
<dbReference type="InterPro" id="IPR037993">
    <property type="entry name" value="NDPk7B"/>
</dbReference>
<name>A0A9W7C3U8_9STRA</name>
<dbReference type="Proteomes" id="UP001165085">
    <property type="component" value="Unassembled WGS sequence"/>
</dbReference>
<evidence type="ECO:0000256" key="4">
    <source>
        <dbReference type="ARBA" id="ARBA00023212"/>
    </source>
</evidence>
<sequence length="333" mass="36846">MSNTVEVFAFLCEYFDQNAQLVKRFRLNYFADGTVEILNPERTKTIMKRIPYKEVSLGMLYVGSAVTIFSRQYHIIDYADKGTRARFEKLCGKAFGIIKSSAMPKAGEILGAIRGAGFVIGNLKTVVMDGETVLGVMASSEVTSMEGAVSLFAETVLGLGHEMYVSSSPEDVVKDCDDYFGNGSFKNSFGAGQESTLCLIKPHVIKDGNLGPIISAIQESGFQFAAMQMFYLDRECAVEFFDVYRGVLPQFEEMAAHLIDGPVVALQIVGNNICEEFREMCGPVNVELAKTLRPKTFRATFGHDFAKSAIHCTDLPEDGMLECKYFFEILSEI</sequence>
<organism evidence="9 10">
    <name type="scientific">Triparma strigata</name>
    <dbReference type="NCBI Taxonomy" id="1606541"/>
    <lineage>
        <taxon>Eukaryota</taxon>
        <taxon>Sar</taxon>
        <taxon>Stramenopiles</taxon>
        <taxon>Ochrophyta</taxon>
        <taxon>Bolidophyceae</taxon>
        <taxon>Parmales</taxon>
        <taxon>Triparmaceae</taxon>
        <taxon>Triparma</taxon>
    </lineage>
</organism>
<dbReference type="PANTHER" id="PTHR43109">
    <property type="entry name" value="NUCLEOSIDE DIPHOSPHATE KINASE 7"/>
    <property type="match status" value="1"/>
</dbReference>
<feature type="domain" description="DM10" evidence="8">
    <location>
        <begin position="4"/>
        <end position="91"/>
    </location>
</feature>
<evidence type="ECO:0000259" key="8">
    <source>
        <dbReference type="PROSITE" id="PS51336"/>
    </source>
</evidence>
<evidence type="ECO:0000256" key="5">
    <source>
        <dbReference type="ARBA" id="ARBA00023273"/>
    </source>
</evidence>
<dbReference type="PROSITE" id="PS51336">
    <property type="entry name" value="DM10"/>
    <property type="match status" value="1"/>
</dbReference>
<dbReference type="SUPFAM" id="SSF54919">
    <property type="entry name" value="Nucleoside diphosphate kinase, NDK"/>
    <property type="match status" value="1"/>
</dbReference>
<dbReference type="SMART" id="SM00676">
    <property type="entry name" value="DM10"/>
    <property type="match status" value="1"/>
</dbReference>
<evidence type="ECO:0000256" key="2">
    <source>
        <dbReference type="ARBA" id="ARBA00004245"/>
    </source>
</evidence>
<dbReference type="InterPro" id="IPR006602">
    <property type="entry name" value="DM10_dom"/>
</dbReference>
<accession>A0A9W7C3U8</accession>
<evidence type="ECO:0000256" key="7">
    <source>
        <dbReference type="RuleBase" id="RU004011"/>
    </source>
</evidence>
<dbReference type="GO" id="GO:0006228">
    <property type="term" value="P:UTP biosynthetic process"/>
    <property type="evidence" value="ECO:0007669"/>
    <property type="project" value="InterPro"/>
</dbReference>
<comment type="caution">
    <text evidence="9">The sequence shown here is derived from an EMBL/GenBank/DDBJ whole genome shotgun (WGS) entry which is preliminary data.</text>
</comment>
<keyword evidence="3" id="KW-0963">Cytoplasm</keyword>
<keyword evidence="4" id="KW-0206">Cytoskeleton</keyword>
<dbReference type="PROSITE" id="PS51374">
    <property type="entry name" value="NDPK_LIKE"/>
    <property type="match status" value="1"/>
</dbReference>
<comment type="subcellular location">
    <subcellularLocation>
        <location evidence="1">Cell projection</location>
        <location evidence="1">Cilium</location>
    </subcellularLocation>
    <subcellularLocation>
        <location evidence="2">Cytoplasm</location>
        <location evidence="2">Cytoskeleton</location>
    </subcellularLocation>
</comment>
<proteinExistence type="inferred from homology"/>
<evidence type="ECO:0000256" key="1">
    <source>
        <dbReference type="ARBA" id="ARBA00004138"/>
    </source>
</evidence>
<gene>
    <name evidence="9" type="ORF">TrST_g13610</name>
</gene>
<dbReference type="PRINTS" id="PR01243">
    <property type="entry name" value="NUCDPKINASE"/>
</dbReference>
<keyword evidence="10" id="KW-1185">Reference proteome</keyword>
<evidence type="ECO:0000313" key="10">
    <source>
        <dbReference type="Proteomes" id="UP001165085"/>
    </source>
</evidence>
<dbReference type="PANTHER" id="PTHR43109:SF2">
    <property type="entry name" value="NUCLEOSIDE DIPHOSPHATE KINASE 7"/>
    <property type="match status" value="1"/>
</dbReference>
<dbReference type="SMART" id="SM00562">
    <property type="entry name" value="NDK"/>
    <property type="match status" value="1"/>
</dbReference>
<dbReference type="GO" id="GO:0006183">
    <property type="term" value="P:GTP biosynthetic process"/>
    <property type="evidence" value="ECO:0007669"/>
    <property type="project" value="InterPro"/>
</dbReference>
<dbReference type="Pfam" id="PF00334">
    <property type="entry name" value="NDK"/>
    <property type="match status" value="1"/>
</dbReference>
<dbReference type="Gene3D" id="3.30.70.141">
    <property type="entry name" value="Nucleoside diphosphate kinase-like domain"/>
    <property type="match status" value="1"/>
</dbReference>
<comment type="similarity">
    <text evidence="6 7">Belongs to the NDK family.</text>
</comment>